<feature type="compositionally biased region" description="Polar residues" evidence="1">
    <location>
        <begin position="37"/>
        <end position="46"/>
    </location>
</feature>
<evidence type="ECO:0008006" key="4">
    <source>
        <dbReference type="Google" id="ProtNLM"/>
    </source>
</evidence>
<proteinExistence type="predicted"/>
<feature type="region of interest" description="Disordered" evidence="1">
    <location>
        <begin position="266"/>
        <end position="289"/>
    </location>
</feature>
<sequence length="600" mass="67882">MAYSTNRLEKARLLFPGHAQTVFENEDSYHLRRRNKSTTSAISSWIDNDKDDDYTPEQRSRSKRAMNSDREARSRARPAKRARSHSPTPTSSLDADNEEDALCSSAPVTPEDISGQSKWEDFWQPQIERDPKKAYFFRARKDAANFPGSPDIGHDTQSGLSKDIKSPAKGCLACQELNLDCSLVDDPSHYPCGNCRDDQCDCIPDPPPIWKRPCEPCKSRRRSKCSYLSGEYDHSQPCWECLQHGFQCVAGPAKCQPSGKHLIESTETETTDEYHDNESPEESSSGPELNWKGIMSELQESDGILPATPTDITHSTINTTISSTQDPSIQDLDAPTGSRLPPGSIPTFDYLSSNPYGTSYRIWTYYPHPLTIMSPNSQLSCHWCSNFAYGIVGLGARNTDILDFETGRLIELSDGHRGEAKEQSRMCWDCARDRLQIMQCSHDVIAPLLNHMSPHIPYNTSGAYYHLARARAALQEPSSQFYGQPFPEAPQPWCSLCQEPAFWSCDSDQTVQVSFQGSVQNVTPIDIGCGLFLCDYCAHYVKRFQGDLDRVVSRGRHNPDNRTEFRADVDYILKHSNENYLRRQVYKHSIRMRFPQTRSQ</sequence>
<feature type="compositionally biased region" description="Basic and acidic residues" evidence="1">
    <location>
        <begin position="56"/>
        <end position="74"/>
    </location>
</feature>
<name>A0A1S9RYH1_PENBI</name>
<evidence type="ECO:0000313" key="2">
    <source>
        <dbReference type="EMBL" id="OOQ90579.1"/>
    </source>
</evidence>
<feature type="region of interest" description="Disordered" evidence="1">
    <location>
        <begin position="33"/>
        <end position="124"/>
    </location>
</feature>
<evidence type="ECO:0000313" key="3">
    <source>
        <dbReference type="Proteomes" id="UP000190744"/>
    </source>
</evidence>
<protein>
    <recommendedName>
        <fullName evidence="4">Zn(2)-C6 fungal-type domain-containing protein</fullName>
    </recommendedName>
</protein>
<evidence type="ECO:0000256" key="1">
    <source>
        <dbReference type="SAM" id="MobiDB-lite"/>
    </source>
</evidence>
<dbReference type="Proteomes" id="UP000190744">
    <property type="component" value="Unassembled WGS sequence"/>
</dbReference>
<organism evidence="2 3">
    <name type="scientific">Penicillium brasilianum</name>
    <dbReference type="NCBI Taxonomy" id="104259"/>
    <lineage>
        <taxon>Eukaryota</taxon>
        <taxon>Fungi</taxon>
        <taxon>Dikarya</taxon>
        <taxon>Ascomycota</taxon>
        <taxon>Pezizomycotina</taxon>
        <taxon>Eurotiomycetes</taxon>
        <taxon>Eurotiomycetidae</taxon>
        <taxon>Eurotiales</taxon>
        <taxon>Aspergillaceae</taxon>
        <taxon>Penicillium</taxon>
    </lineage>
</organism>
<accession>A0A1S9RYH1</accession>
<dbReference type="AlphaFoldDB" id="A0A1S9RYH1"/>
<feature type="compositionally biased region" description="Basic residues" evidence="1">
    <location>
        <begin position="75"/>
        <end position="84"/>
    </location>
</feature>
<feature type="compositionally biased region" description="Polar residues" evidence="1">
    <location>
        <begin position="85"/>
        <end position="94"/>
    </location>
</feature>
<gene>
    <name evidence="2" type="ORF">PEBR_03729</name>
</gene>
<reference evidence="3" key="1">
    <citation type="submission" date="2015-09" db="EMBL/GenBank/DDBJ databases">
        <authorList>
            <person name="Fill T.P."/>
            <person name="Baretta J.F."/>
            <person name="de Almeida L.G."/>
            <person name="Rocha M."/>
            <person name="de Souza D.H."/>
            <person name="Malavazi I."/>
            <person name="Cerdeira L.T."/>
            <person name="Hong H."/>
            <person name="Samborskyy M."/>
            <person name="de Vasconcelos A.T."/>
            <person name="Leadlay P."/>
            <person name="Rodrigues-Filho E."/>
        </authorList>
    </citation>
    <scope>NUCLEOTIDE SEQUENCE [LARGE SCALE GENOMIC DNA]</scope>
    <source>
        <strain evidence="3">LaBioMMi 136</strain>
    </source>
</reference>
<dbReference type="EMBL" id="LJBN01000057">
    <property type="protein sequence ID" value="OOQ90579.1"/>
    <property type="molecule type" value="Genomic_DNA"/>
</dbReference>
<comment type="caution">
    <text evidence="2">The sequence shown here is derived from an EMBL/GenBank/DDBJ whole genome shotgun (WGS) entry which is preliminary data.</text>
</comment>